<dbReference type="InterPro" id="IPR001781">
    <property type="entry name" value="Znf_LIM"/>
</dbReference>
<evidence type="ECO:0000313" key="15">
    <source>
        <dbReference type="EMBL" id="KAH0814270.1"/>
    </source>
</evidence>
<name>A0A8J6H8Y5_TENMO</name>
<dbReference type="Gene3D" id="1.10.10.60">
    <property type="entry name" value="Homeodomain-like"/>
    <property type="match status" value="1"/>
</dbReference>
<feature type="compositionally biased region" description="Basic and acidic residues" evidence="12">
    <location>
        <begin position="419"/>
        <end position="441"/>
    </location>
</feature>
<reference evidence="15" key="1">
    <citation type="journal article" date="2020" name="J Insects Food Feed">
        <title>The yellow mealworm (Tenebrio molitor) genome: a resource for the emerging insects as food and feed industry.</title>
        <authorList>
            <person name="Eriksson T."/>
            <person name="Andere A."/>
            <person name="Kelstrup H."/>
            <person name="Emery V."/>
            <person name="Picard C."/>
        </authorList>
    </citation>
    <scope>NUCLEOTIDE SEQUENCE</scope>
    <source>
        <strain evidence="15">Stoneville</strain>
        <tissue evidence="15">Whole head</tissue>
    </source>
</reference>
<dbReference type="PROSITE" id="PS50023">
    <property type="entry name" value="LIM_DOMAIN_2"/>
    <property type="match status" value="2"/>
</dbReference>
<keyword evidence="4 10" id="KW-0862">Zinc</keyword>
<dbReference type="GO" id="GO:0000977">
    <property type="term" value="F:RNA polymerase II transcription regulatory region sequence-specific DNA binding"/>
    <property type="evidence" value="ECO:0007669"/>
    <property type="project" value="TreeGrafter"/>
</dbReference>
<evidence type="ECO:0000256" key="1">
    <source>
        <dbReference type="ARBA" id="ARBA00004123"/>
    </source>
</evidence>
<keyword evidence="3" id="KW-0677">Repeat</keyword>
<evidence type="ECO:0000256" key="4">
    <source>
        <dbReference type="ARBA" id="ARBA00022833"/>
    </source>
</evidence>
<evidence type="ECO:0000256" key="5">
    <source>
        <dbReference type="ARBA" id="ARBA00023038"/>
    </source>
</evidence>
<feature type="domain" description="LIM zinc-binding" evidence="13">
    <location>
        <begin position="268"/>
        <end position="330"/>
    </location>
</feature>
<feature type="domain" description="Homeobox" evidence="14">
    <location>
        <begin position="355"/>
        <end position="415"/>
    </location>
</feature>
<dbReference type="PROSITE" id="PS50071">
    <property type="entry name" value="HOMEOBOX_2"/>
    <property type="match status" value="1"/>
</dbReference>
<comment type="subcellular location">
    <subcellularLocation>
        <location evidence="1 9 11">Nucleus</location>
    </subcellularLocation>
</comment>
<dbReference type="FunFam" id="1.10.10.60:FF:000227">
    <property type="entry name" value="LIM homeobox transcription factor"/>
    <property type="match status" value="1"/>
</dbReference>
<evidence type="ECO:0000256" key="10">
    <source>
        <dbReference type="PROSITE-ProRule" id="PRU00125"/>
    </source>
</evidence>
<keyword evidence="16" id="KW-1185">Reference proteome</keyword>
<evidence type="ECO:0000313" key="16">
    <source>
        <dbReference type="Proteomes" id="UP000719412"/>
    </source>
</evidence>
<organism evidence="15 16">
    <name type="scientific">Tenebrio molitor</name>
    <name type="common">Yellow mealworm beetle</name>
    <dbReference type="NCBI Taxonomy" id="7067"/>
    <lineage>
        <taxon>Eukaryota</taxon>
        <taxon>Metazoa</taxon>
        <taxon>Ecdysozoa</taxon>
        <taxon>Arthropoda</taxon>
        <taxon>Hexapoda</taxon>
        <taxon>Insecta</taxon>
        <taxon>Pterygota</taxon>
        <taxon>Neoptera</taxon>
        <taxon>Endopterygota</taxon>
        <taxon>Coleoptera</taxon>
        <taxon>Polyphaga</taxon>
        <taxon>Cucujiformia</taxon>
        <taxon>Tenebrionidae</taxon>
        <taxon>Tenebrio</taxon>
    </lineage>
</organism>
<dbReference type="SUPFAM" id="SSF57716">
    <property type="entry name" value="Glucocorticoid receptor-like (DNA-binding domain)"/>
    <property type="match status" value="2"/>
</dbReference>
<dbReference type="GO" id="GO:0030182">
    <property type="term" value="P:neuron differentiation"/>
    <property type="evidence" value="ECO:0007669"/>
    <property type="project" value="TreeGrafter"/>
</dbReference>
<keyword evidence="7 9" id="KW-0371">Homeobox</keyword>
<dbReference type="InterPro" id="IPR001356">
    <property type="entry name" value="HD"/>
</dbReference>
<dbReference type="Proteomes" id="UP000719412">
    <property type="component" value="Unassembled WGS sequence"/>
</dbReference>
<keyword evidence="6 9" id="KW-0238">DNA-binding</keyword>
<keyword evidence="5 10" id="KW-0440">LIM domain</keyword>
<keyword evidence="2 10" id="KW-0479">Metal-binding</keyword>
<dbReference type="SMART" id="SM00132">
    <property type="entry name" value="LIM"/>
    <property type="match status" value="2"/>
</dbReference>
<dbReference type="Pfam" id="PF00412">
    <property type="entry name" value="LIM"/>
    <property type="match status" value="2"/>
</dbReference>
<dbReference type="GO" id="GO:0005634">
    <property type="term" value="C:nucleus"/>
    <property type="evidence" value="ECO:0007669"/>
    <property type="project" value="UniProtKB-SubCell"/>
</dbReference>
<evidence type="ECO:0000256" key="12">
    <source>
        <dbReference type="SAM" id="MobiDB-lite"/>
    </source>
</evidence>
<dbReference type="PROSITE" id="PS00027">
    <property type="entry name" value="HOMEOBOX_1"/>
    <property type="match status" value="1"/>
</dbReference>
<dbReference type="SMART" id="SM00389">
    <property type="entry name" value="HOX"/>
    <property type="match status" value="1"/>
</dbReference>
<dbReference type="PANTHER" id="PTHR24208">
    <property type="entry name" value="LIM/HOMEOBOX PROTEIN LHX"/>
    <property type="match status" value="1"/>
</dbReference>
<evidence type="ECO:0000256" key="11">
    <source>
        <dbReference type="RuleBase" id="RU000682"/>
    </source>
</evidence>
<keyword evidence="8 9" id="KW-0539">Nucleus</keyword>
<accession>A0A8J6H8Y5</accession>
<evidence type="ECO:0000256" key="6">
    <source>
        <dbReference type="ARBA" id="ARBA00023125"/>
    </source>
</evidence>
<dbReference type="SUPFAM" id="SSF46689">
    <property type="entry name" value="Homeodomain-like"/>
    <property type="match status" value="1"/>
</dbReference>
<reference evidence="15" key="2">
    <citation type="submission" date="2021-08" db="EMBL/GenBank/DDBJ databases">
        <authorList>
            <person name="Eriksson T."/>
        </authorList>
    </citation>
    <scope>NUCLEOTIDE SEQUENCE</scope>
    <source>
        <strain evidence="15">Stoneville</strain>
        <tissue evidence="15">Whole head</tissue>
    </source>
</reference>
<dbReference type="CDD" id="cd00086">
    <property type="entry name" value="homeodomain"/>
    <property type="match status" value="1"/>
</dbReference>
<dbReference type="EMBL" id="JABDTM020024455">
    <property type="protein sequence ID" value="KAH0814270.1"/>
    <property type="molecule type" value="Genomic_DNA"/>
</dbReference>
<dbReference type="Pfam" id="PF00046">
    <property type="entry name" value="Homeodomain"/>
    <property type="match status" value="1"/>
</dbReference>
<dbReference type="FunFam" id="2.10.110.10:FF:000006">
    <property type="entry name" value="LIM homeobox transcription factor 1-beta"/>
    <property type="match status" value="1"/>
</dbReference>
<evidence type="ECO:0000256" key="3">
    <source>
        <dbReference type="ARBA" id="ARBA00022737"/>
    </source>
</evidence>
<dbReference type="InterPro" id="IPR017970">
    <property type="entry name" value="Homeobox_CS"/>
</dbReference>
<evidence type="ECO:0000259" key="14">
    <source>
        <dbReference type="PROSITE" id="PS50071"/>
    </source>
</evidence>
<dbReference type="GO" id="GO:0046872">
    <property type="term" value="F:metal ion binding"/>
    <property type="evidence" value="ECO:0007669"/>
    <property type="project" value="UniProtKB-KW"/>
</dbReference>
<dbReference type="InterPro" id="IPR009057">
    <property type="entry name" value="Homeodomain-like_sf"/>
</dbReference>
<dbReference type="InterPro" id="IPR050453">
    <property type="entry name" value="LIM_Homeobox_TF"/>
</dbReference>
<dbReference type="FunFam" id="2.10.110.10:FF:000103">
    <property type="entry name" value="LIM homeobox transcription factor 1-beta"/>
    <property type="match status" value="1"/>
</dbReference>
<dbReference type="CDD" id="cd09371">
    <property type="entry name" value="LIM1_Lmx1b"/>
    <property type="match status" value="1"/>
</dbReference>
<feature type="domain" description="LIM zinc-binding" evidence="13">
    <location>
        <begin position="66"/>
        <end position="125"/>
    </location>
</feature>
<dbReference type="Gene3D" id="2.10.110.10">
    <property type="entry name" value="Cysteine Rich Protein"/>
    <property type="match status" value="2"/>
</dbReference>
<evidence type="ECO:0000259" key="13">
    <source>
        <dbReference type="PROSITE" id="PS50023"/>
    </source>
</evidence>
<feature type="region of interest" description="Disordered" evidence="12">
    <location>
        <begin position="412"/>
        <end position="461"/>
    </location>
</feature>
<feature type="DNA-binding region" description="Homeobox" evidence="9">
    <location>
        <begin position="357"/>
        <end position="416"/>
    </location>
</feature>
<evidence type="ECO:0000256" key="2">
    <source>
        <dbReference type="ARBA" id="ARBA00022723"/>
    </source>
</evidence>
<evidence type="ECO:0000256" key="9">
    <source>
        <dbReference type="PROSITE-ProRule" id="PRU00108"/>
    </source>
</evidence>
<dbReference type="AlphaFoldDB" id="A0A8J6H8Y5"/>
<dbReference type="GO" id="GO:0000981">
    <property type="term" value="F:DNA-binding transcription factor activity, RNA polymerase II-specific"/>
    <property type="evidence" value="ECO:0007669"/>
    <property type="project" value="InterPro"/>
</dbReference>
<gene>
    <name evidence="15" type="ORF">GEV33_008523</name>
</gene>
<dbReference type="PROSITE" id="PS00478">
    <property type="entry name" value="LIM_DOMAIN_1"/>
    <property type="match status" value="2"/>
</dbReference>
<sequence length="562" mass="62868">MGDLVTSEIDQWVHLEAIVLSFGLKLGVEEYVFVLKTLWLSSADLYTIRLGTFVKSQCPDTAGLGPLCGMCCRPINDRFLLRIMDVSYHEHCVQCCACGDRLHHTCFVKDSKLYCKLDYDRQVPKHQNANLGPPRAVGPGSHVPAPPPRARILDGRRLHRSVRSSVLTRAAAPARPPRLLVDCSGGTILIILQVKNASGSAIGVLRINFAPRIYLCHLGNVRLEGKYLESSTASWKVPEMSFCQRQDDVPLCLTFAPKLLINGVLFVKKCLACSERIAPEELVMRASENIFHLRCFVCVVCGIRLQKGDLYVIKQGQLFCRIDYEKEVEMMQGFGHGEFICDELLPSSRAHDGRRGPKRPRTILTTQQRRAFKASFEVSPKPCRKVREALAKDTGLSVRIVQVWFQNQRAKMKKMQKKARQDGKGGKDAADDDKKLAVKEEEQSDDTETTPGDGDALLHPRNDGKHFLAIKEEIDDGAFFKTNNNLPVHPFSSMGEVRRGDGFMGISFPSSLDSGQASMFMTPPMAHQNPPHANPGLNPIDRLYSMQNSYFCAEEEHTMIEP</sequence>
<evidence type="ECO:0000256" key="7">
    <source>
        <dbReference type="ARBA" id="ARBA00023155"/>
    </source>
</evidence>
<comment type="caution">
    <text evidence="15">The sequence shown here is derived from an EMBL/GenBank/DDBJ whole genome shotgun (WGS) entry which is preliminary data.</text>
</comment>
<evidence type="ECO:0000256" key="8">
    <source>
        <dbReference type="ARBA" id="ARBA00023242"/>
    </source>
</evidence>
<dbReference type="PANTHER" id="PTHR24208:SF175">
    <property type="entry name" value="FI06571P"/>
    <property type="match status" value="1"/>
</dbReference>
<proteinExistence type="predicted"/>
<protein>
    <submittedName>
        <fullName evidence="15">Uncharacterized protein</fullName>
    </submittedName>
</protein>